<evidence type="ECO:0000313" key="7">
    <source>
        <dbReference type="EMBL" id="OGZ43260.1"/>
    </source>
</evidence>
<keyword evidence="3" id="KW-0012">Acyltransferase</keyword>
<dbReference type="InterPro" id="IPR013650">
    <property type="entry name" value="ATP-grasp_succ-CoA_synth-type"/>
</dbReference>
<dbReference type="InterPro" id="IPR013815">
    <property type="entry name" value="ATP_grasp_subdomain_1"/>
</dbReference>
<dbReference type="PANTHER" id="PTHR11815:SF10">
    <property type="entry name" value="SUCCINATE--COA LIGASE [GDP-FORMING] SUBUNIT BETA, MITOCHONDRIAL"/>
    <property type="match status" value="1"/>
</dbReference>
<dbReference type="GO" id="GO:0006104">
    <property type="term" value="P:succinyl-CoA metabolic process"/>
    <property type="evidence" value="ECO:0007669"/>
    <property type="project" value="TreeGrafter"/>
</dbReference>
<evidence type="ECO:0000256" key="3">
    <source>
        <dbReference type="ARBA" id="ARBA00023315"/>
    </source>
</evidence>
<reference evidence="7 8" key="1">
    <citation type="journal article" date="2016" name="Nat. Commun.">
        <title>Thousands of microbial genomes shed light on interconnected biogeochemical processes in an aquifer system.</title>
        <authorList>
            <person name="Anantharaman K."/>
            <person name="Brown C.T."/>
            <person name="Hug L.A."/>
            <person name="Sharon I."/>
            <person name="Castelle C.J."/>
            <person name="Probst A.J."/>
            <person name="Thomas B.C."/>
            <person name="Singh A."/>
            <person name="Wilkins M.J."/>
            <person name="Karaoz U."/>
            <person name="Brodie E.L."/>
            <person name="Williams K.H."/>
            <person name="Hubbard S.S."/>
            <person name="Banfield J.F."/>
        </authorList>
    </citation>
    <scope>NUCLEOTIDE SEQUENCE [LARGE SCALE GENOMIC DNA]</scope>
</reference>
<proteinExistence type="predicted"/>
<evidence type="ECO:0000256" key="5">
    <source>
        <dbReference type="PROSITE-ProRule" id="PRU00409"/>
    </source>
</evidence>
<dbReference type="GO" id="GO:0005524">
    <property type="term" value="F:ATP binding"/>
    <property type="evidence" value="ECO:0007669"/>
    <property type="project" value="UniProtKB-UniRule"/>
</dbReference>
<keyword evidence="3" id="KW-0808">Transferase</keyword>
<dbReference type="InterPro" id="IPR016102">
    <property type="entry name" value="Succinyl-CoA_synth-like"/>
</dbReference>
<sequence length="358" mass="39430">MNLYEFQGKELFDAYRIPTPRRMMANGAADKIFFPGPYVIKAQVLFGGRKKAGGILFASTASAAKKQIRALLGGNLRGENVASVLVEECIQSADEYYASFSYDTVSRGPVLMLSPRGGSGMAEAAIFPVDLTLQESSRNLRFRNALRKSGFPAGDIAPLTIFISRLCQLFLNEYALLAEINPILKTSAKRFVAGDAKIILDDEKVKPNERRFFDLKGDIAILASGGGASLLNIDSLISYGGRPANYAEYSGNPPAEIVMDLTKKVLAQKNLKGCWVIGGTANFTDIYETMRGFLDGLREIKPKPRYPFVIRRDGPRFREAAAMLKEIAAEEGYNFHVFGRDLSMSESAKIMVDLAYKK</sequence>
<dbReference type="SUPFAM" id="SSF56059">
    <property type="entry name" value="Glutathione synthetase ATP-binding domain-like"/>
    <property type="match status" value="1"/>
</dbReference>
<evidence type="ECO:0000259" key="6">
    <source>
        <dbReference type="PROSITE" id="PS50975"/>
    </source>
</evidence>
<dbReference type="InterPro" id="IPR011761">
    <property type="entry name" value="ATP-grasp"/>
</dbReference>
<feature type="domain" description="ATP-grasp" evidence="6">
    <location>
        <begin position="9"/>
        <end position="209"/>
    </location>
</feature>
<dbReference type="Gene3D" id="3.30.1490.20">
    <property type="entry name" value="ATP-grasp fold, A domain"/>
    <property type="match status" value="1"/>
</dbReference>
<evidence type="ECO:0000256" key="4">
    <source>
        <dbReference type="ARBA" id="ARBA00047593"/>
    </source>
</evidence>
<dbReference type="InterPro" id="IPR032263">
    <property type="entry name" value="Citrate-bd"/>
</dbReference>
<keyword evidence="5" id="KW-0067">ATP-binding</keyword>
<dbReference type="Gene3D" id="3.30.470.20">
    <property type="entry name" value="ATP-grasp fold, B domain"/>
    <property type="match status" value="1"/>
</dbReference>
<evidence type="ECO:0000256" key="1">
    <source>
        <dbReference type="ARBA" id="ARBA00022598"/>
    </source>
</evidence>
<keyword evidence="2 5" id="KW-0547">Nucleotide-binding</keyword>
<dbReference type="Pfam" id="PF08442">
    <property type="entry name" value="ATP-grasp_2"/>
    <property type="match status" value="1"/>
</dbReference>
<evidence type="ECO:0000256" key="2">
    <source>
        <dbReference type="ARBA" id="ARBA00022741"/>
    </source>
</evidence>
<comment type="catalytic activity">
    <reaction evidence="4">
        <text>oxaloacetate + acetyl-CoA + ADP + phosphate = citrate + ATP + CoA</text>
        <dbReference type="Rhea" id="RHEA:21160"/>
        <dbReference type="ChEBI" id="CHEBI:16452"/>
        <dbReference type="ChEBI" id="CHEBI:16947"/>
        <dbReference type="ChEBI" id="CHEBI:30616"/>
        <dbReference type="ChEBI" id="CHEBI:43474"/>
        <dbReference type="ChEBI" id="CHEBI:57287"/>
        <dbReference type="ChEBI" id="CHEBI:57288"/>
        <dbReference type="ChEBI" id="CHEBI:456216"/>
        <dbReference type="EC" id="2.3.3.8"/>
    </reaction>
</comment>
<dbReference type="GO" id="GO:0042709">
    <property type="term" value="C:succinate-CoA ligase complex"/>
    <property type="evidence" value="ECO:0007669"/>
    <property type="project" value="TreeGrafter"/>
</dbReference>
<dbReference type="Pfam" id="PF16114">
    <property type="entry name" value="Citrate_bind"/>
    <property type="match status" value="1"/>
</dbReference>
<gene>
    <name evidence="7" type="ORF">A2719_01040</name>
</gene>
<dbReference type="GO" id="GO:0003878">
    <property type="term" value="F:ATP citrate synthase activity"/>
    <property type="evidence" value="ECO:0007669"/>
    <property type="project" value="UniProtKB-EC"/>
</dbReference>
<accession>A0A1G2G087</accession>
<dbReference type="PIRSF" id="PIRSF001554">
    <property type="entry name" value="SucCS_beta"/>
    <property type="match status" value="1"/>
</dbReference>
<dbReference type="GO" id="GO:0004775">
    <property type="term" value="F:succinate-CoA ligase (ADP-forming) activity"/>
    <property type="evidence" value="ECO:0007669"/>
    <property type="project" value="TreeGrafter"/>
</dbReference>
<organism evidence="7 8">
    <name type="scientific">Candidatus Ryanbacteria bacterium RIFCSPHIGHO2_01_FULL_45_22</name>
    <dbReference type="NCBI Taxonomy" id="1802114"/>
    <lineage>
        <taxon>Bacteria</taxon>
        <taxon>Candidatus Ryaniibacteriota</taxon>
    </lineage>
</organism>
<dbReference type="Gene3D" id="3.40.50.261">
    <property type="entry name" value="Succinyl-CoA synthetase domains"/>
    <property type="match status" value="1"/>
</dbReference>
<dbReference type="GO" id="GO:0046872">
    <property type="term" value="F:metal ion binding"/>
    <property type="evidence" value="ECO:0007669"/>
    <property type="project" value="InterPro"/>
</dbReference>
<dbReference type="GO" id="GO:0006099">
    <property type="term" value="P:tricarboxylic acid cycle"/>
    <property type="evidence" value="ECO:0007669"/>
    <property type="project" value="InterPro"/>
</dbReference>
<name>A0A1G2G087_9BACT</name>
<dbReference type="Proteomes" id="UP000177480">
    <property type="component" value="Unassembled WGS sequence"/>
</dbReference>
<dbReference type="SUPFAM" id="SSF52210">
    <property type="entry name" value="Succinyl-CoA synthetase domains"/>
    <property type="match status" value="1"/>
</dbReference>
<dbReference type="STRING" id="1802114.A2719_01040"/>
<keyword evidence="1" id="KW-0436">Ligase</keyword>
<evidence type="ECO:0000313" key="8">
    <source>
        <dbReference type="Proteomes" id="UP000177480"/>
    </source>
</evidence>
<dbReference type="PANTHER" id="PTHR11815">
    <property type="entry name" value="SUCCINYL-COA SYNTHETASE BETA CHAIN"/>
    <property type="match status" value="1"/>
</dbReference>
<dbReference type="InterPro" id="IPR005809">
    <property type="entry name" value="Succ_CoA_ligase-like_bsu"/>
</dbReference>
<comment type="caution">
    <text evidence="7">The sequence shown here is derived from an EMBL/GenBank/DDBJ whole genome shotgun (WGS) entry which is preliminary data.</text>
</comment>
<dbReference type="EMBL" id="MHNK01000019">
    <property type="protein sequence ID" value="OGZ43260.1"/>
    <property type="molecule type" value="Genomic_DNA"/>
</dbReference>
<dbReference type="PROSITE" id="PS50975">
    <property type="entry name" value="ATP_GRASP"/>
    <property type="match status" value="1"/>
</dbReference>
<dbReference type="AlphaFoldDB" id="A0A1G2G087"/>
<protein>
    <recommendedName>
        <fullName evidence="6">ATP-grasp domain-containing protein</fullName>
    </recommendedName>
</protein>